<dbReference type="AlphaFoldDB" id="A0A0E9TCV7"/>
<protein>
    <submittedName>
        <fullName evidence="1">Uncharacterized protein</fullName>
    </submittedName>
</protein>
<name>A0A0E9TCV7_ANGAN</name>
<reference evidence="1" key="1">
    <citation type="submission" date="2014-11" db="EMBL/GenBank/DDBJ databases">
        <authorList>
            <person name="Amaro Gonzalez C."/>
        </authorList>
    </citation>
    <scope>NUCLEOTIDE SEQUENCE</scope>
</reference>
<reference evidence="1" key="2">
    <citation type="journal article" date="2015" name="Fish Shellfish Immunol.">
        <title>Early steps in the European eel (Anguilla anguilla)-Vibrio vulnificus interaction in the gills: Role of the RtxA13 toxin.</title>
        <authorList>
            <person name="Callol A."/>
            <person name="Pajuelo D."/>
            <person name="Ebbesson L."/>
            <person name="Teles M."/>
            <person name="MacKenzie S."/>
            <person name="Amaro C."/>
        </authorList>
    </citation>
    <scope>NUCLEOTIDE SEQUENCE</scope>
</reference>
<dbReference type="EMBL" id="GBXM01057043">
    <property type="protein sequence ID" value="JAH51534.1"/>
    <property type="molecule type" value="Transcribed_RNA"/>
</dbReference>
<organism evidence="1">
    <name type="scientific">Anguilla anguilla</name>
    <name type="common">European freshwater eel</name>
    <name type="synonym">Muraena anguilla</name>
    <dbReference type="NCBI Taxonomy" id="7936"/>
    <lineage>
        <taxon>Eukaryota</taxon>
        <taxon>Metazoa</taxon>
        <taxon>Chordata</taxon>
        <taxon>Craniata</taxon>
        <taxon>Vertebrata</taxon>
        <taxon>Euteleostomi</taxon>
        <taxon>Actinopterygii</taxon>
        <taxon>Neopterygii</taxon>
        <taxon>Teleostei</taxon>
        <taxon>Anguilliformes</taxon>
        <taxon>Anguillidae</taxon>
        <taxon>Anguilla</taxon>
    </lineage>
</organism>
<accession>A0A0E9TCV7</accession>
<sequence>MVNFPSPHGSLLEQSRFNTFYLRVSKHTNRALTG</sequence>
<proteinExistence type="predicted"/>
<evidence type="ECO:0000313" key="1">
    <source>
        <dbReference type="EMBL" id="JAH51534.1"/>
    </source>
</evidence>